<evidence type="ECO:0000313" key="2">
    <source>
        <dbReference type="EMBL" id="KAF0766642.1"/>
    </source>
</evidence>
<protein>
    <submittedName>
        <fullName evidence="2">Uncharacterized protein</fullName>
    </submittedName>
</protein>
<feature type="region of interest" description="Disordered" evidence="1">
    <location>
        <begin position="13"/>
        <end position="39"/>
    </location>
</feature>
<evidence type="ECO:0000313" key="3">
    <source>
        <dbReference type="Proteomes" id="UP000478052"/>
    </source>
</evidence>
<sequence>MRCSLGHRRRISCLGQLSPSPPPLEKQERRTHTRPGGGRVNRVCARARVCIYGKPVFALPLSSARTTTTISVV</sequence>
<comment type="caution">
    <text evidence="2">The sequence shown here is derived from an EMBL/GenBank/DDBJ whole genome shotgun (WGS) entry which is preliminary data.</text>
</comment>
<accession>A0A6G0Z8J0</accession>
<keyword evidence="3" id="KW-1185">Reference proteome</keyword>
<proteinExistence type="predicted"/>
<dbReference type="EMBL" id="VUJU01001145">
    <property type="protein sequence ID" value="KAF0766642.1"/>
    <property type="molecule type" value="Genomic_DNA"/>
</dbReference>
<name>A0A6G0Z8J0_APHCR</name>
<gene>
    <name evidence="2" type="ORF">FWK35_00010682</name>
</gene>
<dbReference type="Proteomes" id="UP000478052">
    <property type="component" value="Unassembled WGS sequence"/>
</dbReference>
<organism evidence="2 3">
    <name type="scientific">Aphis craccivora</name>
    <name type="common">Cowpea aphid</name>
    <dbReference type="NCBI Taxonomy" id="307492"/>
    <lineage>
        <taxon>Eukaryota</taxon>
        <taxon>Metazoa</taxon>
        <taxon>Ecdysozoa</taxon>
        <taxon>Arthropoda</taxon>
        <taxon>Hexapoda</taxon>
        <taxon>Insecta</taxon>
        <taxon>Pterygota</taxon>
        <taxon>Neoptera</taxon>
        <taxon>Paraneoptera</taxon>
        <taxon>Hemiptera</taxon>
        <taxon>Sternorrhyncha</taxon>
        <taxon>Aphidomorpha</taxon>
        <taxon>Aphidoidea</taxon>
        <taxon>Aphididae</taxon>
        <taxon>Aphidini</taxon>
        <taxon>Aphis</taxon>
        <taxon>Aphis</taxon>
    </lineage>
</organism>
<reference evidence="2 3" key="1">
    <citation type="submission" date="2019-08" db="EMBL/GenBank/DDBJ databases">
        <title>Whole genome of Aphis craccivora.</title>
        <authorList>
            <person name="Voronova N.V."/>
            <person name="Shulinski R.S."/>
            <person name="Bandarenka Y.V."/>
            <person name="Zhorov D.G."/>
            <person name="Warner D."/>
        </authorList>
    </citation>
    <scope>NUCLEOTIDE SEQUENCE [LARGE SCALE GENOMIC DNA]</scope>
    <source>
        <strain evidence="2">180601</strain>
        <tissue evidence="2">Whole Body</tissue>
    </source>
</reference>
<dbReference type="AlphaFoldDB" id="A0A6G0Z8J0"/>
<evidence type="ECO:0000256" key="1">
    <source>
        <dbReference type="SAM" id="MobiDB-lite"/>
    </source>
</evidence>